<evidence type="ECO:0000313" key="1">
    <source>
        <dbReference type="EMBL" id="KAG6790540.1"/>
    </source>
</evidence>
<gene>
    <name evidence="1" type="ORF">POTOM_006696</name>
</gene>
<reference evidence="1" key="1">
    <citation type="journal article" date="2020" name="bioRxiv">
        <title>Hybrid origin of Populus tomentosa Carr. identified through genome sequencing and phylogenomic analysis.</title>
        <authorList>
            <person name="An X."/>
            <person name="Gao K."/>
            <person name="Chen Z."/>
            <person name="Li J."/>
            <person name="Yang X."/>
            <person name="Yang X."/>
            <person name="Zhou J."/>
            <person name="Guo T."/>
            <person name="Zhao T."/>
            <person name="Huang S."/>
            <person name="Miao D."/>
            <person name="Khan W.U."/>
            <person name="Rao P."/>
            <person name="Ye M."/>
            <person name="Lei B."/>
            <person name="Liao W."/>
            <person name="Wang J."/>
            <person name="Ji L."/>
            <person name="Li Y."/>
            <person name="Guo B."/>
            <person name="Mustafa N.S."/>
            <person name="Li S."/>
            <person name="Yun Q."/>
            <person name="Keller S.R."/>
            <person name="Mao J."/>
            <person name="Zhang R."/>
            <person name="Strauss S.H."/>
        </authorList>
    </citation>
    <scope>NUCLEOTIDE SEQUENCE</scope>
    <source>
        <strain evidence="1">GM15</strain>
        <tissue evidence="1">Leaf</tissue>
    </source>
</reference>
<organism evidence="1 2">
    <name type="scientific">Populus tomentosa</name>
    <name type="common">Chinese white poplar</name>
    <dbReference type="NCBI Taxonomy" id="118781"/>
    <lineage>
        <taxon>Eukaryota</taxon>
        <taxon>Viridiplantae</taxon>
        <taxon>Streptophyta</taxon>
        <taxon>Embryophyta</taxon>
        <taxon>Tracheophyta</taxon>
        <taxon>Spermatophyta</taxon>
        <taxon>Magnoliopsida</taxon>
        <taxon>eudicotyledons</taxon>
        <taxon>Gunneridae</taxon>
        <taxon>Pentapetalae</taxon>
        <taxon>rosids</taxon>
        <taxon>fabids</taxon>
        <taxon>Malpighiales</taxon>
        <taxon>Salicaceae</taxon>
        <taxon>Saliceae</taxon>
        <taxon>Populus</taxon>
    </lineage>
</organism>
<accession>A0A8X8AY89</accession>
<keyword evidence="2" id="KW-1185">Reference proteome</keyword>
<protein>
    <submittedName>
        <fullName evidence="1">Uncharacterized protein</fullName>
    </submittedName>
</protein>
<comment type="caution">
    <text evidence="1">The sequence shown here is derived from an EMBL/GenBank/DDBJ whole genome shotgun (WGS) entry which is preliminary data.</text>
</comment>
<name>A0A8X8AY89_POPTO</name>
<dbReference type="EMBL" id="JAAWWB010000002">
    <property type="protein sequence ID" value="KAG6790540.1"/>
    <property type="molecule type" value="Genomic_DNA"/>
</dbReference>
<proteinExistence type="predicted"/>
<evidence type="ECO:0000313" key="2">
    <source>
        <dbReference type="Proteomes" id="UP000886885"/>
    </source>
</evidence>
<dbReference type="AlphaFoldDB" id="A0A8X8AY89"/>
<sequence>MISFNLEISPPDGALQFQSSRLQPLSSLPAYVALHRQQSKSLLSSIQLKRSHEESVQEGIRFNLLFFKPVLVSYPSIQASEVSDSSYLSLSPTLRDNSGVGIVSSSCLDGYGVDSFEGEEFISGIVFMTSSASMDDINWVFDLIAGVQGPGLMPSDHHEAFPSCSSVFVDRGVAMSMLSYHGFYSPVLDLCVQFWLVLYLTAAVCICTDVCFPEKMELGAMGVNLDMSGVLLGEGFHCLLWGPVWVRLSPLLLGRIIWVWATSTSVEWVSWYAILLAAGWIGKLCFLKLAGIMIEAVSGCSACLGEALSPNTIPSPCSPYELLVLAGRLGEGFRACWGLVWPGLFWPPFTWVLVETTPTMPSTLIPWIPNRLGEALSPPTWATTVAWSSGDDVRIVHYPCVAWIHLGEVLSPKHVAGSCEVTVIGRIILETLPTAAVDLLGWKEIHTSDTAGFWASSQMLFGLLGRL</sequence>
<dbReference type="Proteomes" id="UP000886885">
    <property type="component" value="Chromosome 1D"/>
</dbReference>